<evidence type="ECO:0000259" key="10">
    <source>
        <dbReference type="Pfam" id="PF00728"/>
    </source>
</evidence>
<evidence type="ECO:0000256" key="7">
    <source>
        <dbReference type="PIRNR" id="PIRNR001093"/>
    </source>
</evidence>
<organism evidence="12 13">
    <name type="scientific">Diplogelasinospora grovesii</name>
    <dbReference type="NCBI Taxonomy" id="303347"/>
    <lineage>
        <taxon>Eukaryota</taxon>
        <taxon>Fungi</taxon>
        <taxon>Dikarya</taxon>
        <taxon>Ascomycota</taxon>
        <taxon>Pezizomycotina</taxon>
        <taxon>Sordariomycetes</taxon>
        <taxon>Sordariomycetidae</taxon>
        <taxon>Sordariales</taxon>
        <taxon>Diplogelasinosporaceae</taxon>
        <taxon>Diplogelasinospora</taxon>
    </lineage>
</organism>
<dbReference type="SUPFAM" id="SSF55545">
    <property type="entry name" value="beta-N-acetylhexosaminidase-like domain"/>
    <property type="match status" value="1"/>
</dbReference>
<sequence length="588" mass="66231">MFSRLVPILSVLLVALGPVCAIWPAPRSYTKGNSTLYLHQNIYITYNGEFLPYMAGYVPQSINSKEIVQAGVSRALESIFTDKFVPWMLHKRNRLSTFEPDVFKGQNWMKSLKIVQTTQDTASTFKPLAGEVDESYNLTISAQGDATLTAVSSTGVLRGLETFTQLFYQHSSGTFWYTNDAPLSIQDAPKFPHRGVLLDVARNWYGVDDILRTIDAMGWNKMNRLHIHVTDSQSWPIDIPSMPEVAREGAYCPDCKYSAEDVQNMQLYGLYRGVEVYFEIDMPGHIGSLEWSHPELIVAYDAFPYYWWCAEPPCGAFKLNDSRVDAFLEKMFDDLLPRLEPYAAYFHAGGDELNANDSMLDPGIRSNATEVLQPLLQKFVDTQHSRVRKAGLTPMTWEEIPLDWNVTIGNDTVVQTWLGGASVKTLTGMGHKVIDSDYNYWYLDCGRGQWLSMENGEAYQNFYPFGDWCDPFKNWHLIYSHDPTFNLTADEAKLVLGGEVAIWSEQIDAVILDGIIWPRASAAGEVLWSGRIDEATGQNRSQLDATPRLAEMRERMVARGVGAAPVQMIWCTQADNATECSYPMGPGL</sequence>
<dbReference type="EC" id="3.2.1.52" evidence="7"/>
<feature type="domain" description="Beta-hexosaminidase eukaryotic type N-terminal" evidence="11">
    <location>
        <begin position="22"/>
        <end position="166"/>
    </location>
</feature>
<evidence type="ECO:0000256" key="1">
    <source>
        <dbReference type="ARBA" id="ARBA00001231"/>
    </source>
</evidence>
<comment type="caution">
    <text evidence="12">The sequence shown here is derived from an EMBL/GenBank/DDBJ whole genome shotgun (WGS) entry which is preliminary data.</text>
</comment>
<comment type="similarity">
    <text evidence="2 7">Belongs to the glycosyl hydrolase 20 family.</text>
</comment>
<feature type="active site" description="Proton donor" evidence="8">
    <location>
        <position position="352"/>
    </location>
</feature>
<dbReference type="PRINTS" id="PR00738">
    <property type="entry name" value="GLHYDRLASE20"/>
</dbReference>
<dbReference type="InterPro" id="IPR017853">
    <property type="entry name" value="GH"/>
</dbReference>
<reference evidence="13" key="1">
    <citation type="journal article" date="2023" name="Mol. Phylogenet. Evol.">
        <title>Genome-scale phylogeny and comparative genomics of the fungal order Sordariales.</title>
        <authorList>
            <person name="Hensen N."/>
            <person name="Bonometti L."/>
            <person name="Westerberg I."/>
            <person name="Brannstrom I.O."/>
            <person name="Guillou S."/>
            <person name="Cros-Aarteil S."/>
            <person name="Calhoun S."/>
            <person name="Haridas S."/>
            <person name="Kuo A."/>
            <person name="Mondo S."/>
            <person name="Pangilinan J."/>
            <person name="Riley R."/>
            <person name="LaButti K."/>
            <person name="Andreopoulos B."/>
            <person name="Lipzen A."/>
            <person name="Chen C."/>
            <person name="Yan M."/>
            <person name="Daum C."/>
            <person name="Ng V."/>
            <person name="Clum A."/>
            <person name="Steindorff A."/>
            <person name="Ohm R.A."/>
            <person name="Martin F."/>
            <person name="Silar P."/>
            <person name="Natvig D.O."/>
            <person name="Lalanne C."/>
            <person name="Gautier V."/>
            <person name="Ament-Velasquez S.L."/>
            <person name="Kruys A."/>
            <person name="Hutchinson M.I."/>
            <person name="Powell A.J."/>
            <person name="Barry K."/>
            <person name="Miller A.N."/>
            <person name="Grigoriev I.V."/>
            <person name="Debuchy R."/>
            <person name="Gladieux P."/>
            <person name="Hiltunen Thoren M."/>
            <person name="Johannesson H."/>
        </authorList>
    </citation>
    <scope>NUCLEOTIDE SEQUENCE [LARGE SCALE GENOMIC DNA]</scope>
    <source>
        <strain evidence="13">CBS 340.73</strain>
    </source>
</reference>
<dbReference type="PANTHER" id="PTHR22600:SF58">
    <property type="entry name" value="BETA-HEXOSAMINIDASE"/>
    <property type="match status" value="1"/>
</dbReference>
<dbReference type="Gene3D" id="3.30.379.10">
    <property type="entry name" value="Chitobiase/beta-hexosaminidase domain 2-like"/>
    <property type="match status" value="1"/>
</dbReference>
<keyword evidence="13" id="KW-1185">Reference proteome</keyword>
<proteinExistence type="inferred from homology"/>
<dbReference type="InterPro" id="IPR015883">
    <property type="entry name" value="Glyco_hydro_20_cat"/>
</dbReference>
<dbReference type="GO" id="GO:0016020">
    <property type="term" value="C:membrane"/>
    <property type="evidence" value="ECO:0007669"/>
    <property type="project" value="TreeGrafter"/>
</dbReference>
<dbReference type="EMBL" id="MU853771">
    <property type="protein sequence ID" value="KAK3942703.1"/>
    <property type="molecule type" value="Genomic_DNA"/>
</dbReference>
<comment type="catalytic activity">
    <reaction evidence="1 7">
        <text>Hydrolysis of terminal non-reducing N-acetyl-D-hexosamine residues in N-acetyl-beta-D-hexosaminides.</text>
        <dbReference type="EC" id="3.2.1.52"/>
    </reaction>
</comment>
<evidence type="ECO:0000256" key="2">
    <source>
        <dbReference type="ARBA" id="ARBA00006285"/>
    </source>
</evidence>
<dbReference type="Pfam" id="PF00728">
    <property type="entry name" value="Glyco_hydro_20"/>
    <property type="match status" value="1"/>
</dbReference>
<feature type="domain" description="Glycoside hydrolase family 20 catalytic" evidence="10">
    <location>
        <begin position="191"/>
        <end position="530"/>
    </location>
</feature>
<dbReference type="GO" id="GO:0030203">
    <property type="term" value="P:glycosaminoglycan metabolic process"/>
    <property type="evidence" value="ECO:0007669"/>
    <property type="project" value="TreeGrafter"/>
</dbReference>
<gene>
    <name evidence="12" type="ORF">QBC46DRAFT_65843</name>
</gene>
<accession>A0AAN6NDC4</accession>
<dbReference type="AlphaFoldDB" id="A0AAN6NDC4"/>
<evidence type="ECO:0000256" key="9">
    <source>
        <dbReference type="SAM" id="SignalP"/>
    </source>
</evidence>
<evidence type="ECO:0000256" key="6">
    <source>
        <dbReference type="ARBA" id="ARBA00023295"/>
    </source>
</evidence>
<dbReference type="InterPro" id="IPR029019">
    <property type="entry name" value="HEX_eukaryotic_N"/>
</dbReference>
<dbReference type="InterPro" id="IPR025705">
    <property type="entry name" value="Beta_hexosaminidase_sua/sub"/>
</dbReference>
<protein>
    <recommendedName>
        <fullName evidence="7">Beta-hexosaminidase</fullName>
        <ecNumber evidence="7">3.2.1.52</ecNumber>
    </recommendedName>
</protein>
<feature type="chain" id="PRO_5042962672" description="Beta-hexosaminidase" evidence="9">
    <location>
        <begin position="22"/>
        <end position="588"/>
    </location>
</feature>
<dbReference type="PIRSF" id="PIRSF001093">
    <property type="entry name" value="B-hxosamndse_ab_euk"/>
    <property type="match status" value="1"/>
</dbReference>
<dbReference type="InterPro" id="IPR029018">
    <property type="entry name" value="Hex-like_dom2"/>
</dbReference>
<feature type="signal peptide" evidence="9">
    <location>
        <begin position="1"/>
        <end position="21"/>
    </location>
</feature>
<dbReference type="Proteomes" id="UP001303473">
    <property type="component" value="Unassembled WGS sequence"/>
</dbReference>
<dbReference type="SUPFAM" id="SSF51445">
    <property type="entry name" value="(Trans)glycosidases"/>
    <property type="match status" value="1"/>
</dbReference>
<evidence type="ECO:0000259" key="11">
    <source>
        <dbReference type="Pfam" id="PF14845"/>
    </source>
</evidence>
<dbReference type="PANTHER" id="PTHR22600">
    <property type="entry name" value="BETA-HEXOSAMINIDASE"/>
    <property type="match status" value="1"/>
</dbReference>
<dbReference type="FunFam" id="3.20.20.80:FF:000063">
    <property type="entry name" value="Beta-hexosaminidase"/>
    <property type="match status" value="1"/>
</dbReference>
<dbReference type="GO" id="GO:0016231">
    <property type="term" value="F:beta-N-acetylglucosaminidase activity"/>
    <property type="evidence" value="ECO:0007669"/>
    <property type="project" value="TreeGrafter"/>
</dbReference>
<keyword evidence="3 9" id="KW-0732">Signal</keyword>
<evidence type="ECO:0000256" key="4">
    <source>
        <dbReference type="ARBA" id="ARBA00022801"/>
    </source>
</evidence>
<dbReference type="Gene3D" id="3.20.20.80">
    <property type="entry name" value="Glycosidases"/>
    <property type="match status" value="1"/>
</dbReference>
<keyword evidence="4 7" id="KW-0378">Hydrolase</keyword>
<keyword evidence="6 7" id="KW-0326">Glycosidase</keyword>
<evidence type="ECO:0000256" key="8">
    <source>
        <dbReference type="PIRSR" id="PIRSR001093-1"/>
    </source>
</evidence>
<evidence type="ECO:0000256" key="3">
    <source>
        <dbReference type="ARBA" id="ARBA00022729"/>
    </source>
</evidence>
<evidence type="ECO:0000313" key="13">
    <source>
        <dbReference type="Proteomes" id="UP001303473"/>
    </source>
</evidence>
<name>A0AAN6NDC4_9PEZI</name>
<evidence type="ECO:0000256" key="5">
    <source>
        <dbReference type="ARBA" id="ARBA00023180"/>
    </source>
</evidence>
<keyword evidence="5" id="KW-0325">Glycoprotein</keyword>
<dbReference type="GO" id="GO:0005975">
    <property type="term" value="P:carbohydrate metabolic process"/>
    <property type="evidence" value="ECO:0007669"/>
    <property type="project" value="InterPro"/>
</dbReference>
<dbReference type="Pfam" id="PF14845">
    <property type="entry name" value="Glycohydro_20b2"/>
    <property type="match status" value="1"/>
</dbReference>
<evidence type="ECO:0000313" key="12">
    <source>
        <dbReference type="EMBL" id="KAK3942703.1"/>
    </source>
</evidence>